<evidence type="ECO:0000256" key="3">
    <source>
        <dbReference type="PROSITE-ProRule" id="PRU00023"/>
    </source>
</evidence>
<reference evidence="4 5" key="1">
    <citation type="submission" date="2016-08" db="EMBL/GenBank/DDBJ databases">
        <title>A Parts List for Fungal Cellulosomes Revealed by Comparative Genomics.</title>
        <authorList>
            <consortium name="DOE Joint Genome Institute"/>
            <person name="Haitjema C.H."/>
            <person name="Gilmore S.P."/>
            <person name="Henske J.K."/>
            <person name="Solomon K.V."/>
            <person name="De Groot R."/>
            <person name="Kuo A."/>
            <person name="Mondo S.J."/>
            <person name="Salamov A.A."/>
            <person name="Labutti K."/>
            <person name="Zhao Z."/>
            <person name="Chiniquy J."/>
            <person name="Barry K."/>
            <person name="Brewer H.M."/>
            <person name="Purvine S.O."/>
            <person name="Wright A.T."/>
            <person name="Boxma B."/>
            <person name="Van Alen T."/>
            <person name="Hackstein J.H."/>
            <person name="Baker S.E."/>
            <person name="Grigoriev I.V."/>
            <person name="O'Malley M.A."/>
        </authorList>
    </citation>
    <scope>NUCLEOTIDE SEQUENCE [LARGE SCALE GENOMIC DNA]</scope>
    <source>
        <strain evidence="4 5">G1</strain>
    </source>
</reference>
<accession>A0A1Y2AE91</accession>
<proteinExistence type="predicted"/>
<dbReference type="STRING" id="1754190.A0A1Y2AE91"/>
<dbReference type="EMBL" id="MCOG01000295">
    <property type="protein sequence ID" value="ORY20255.1"/>
    <property type="molecule type" value="Genomic_DNA"/>
</dbReference>
<dbReference type="OrthoDB" id="20052at2759"/>
<evidence type="ECO:0000256" key="2">
    <source>
        <dbReference type="ARBA" id="ARBA00023043"/>
    </source>
</evidence>
<evidence type="ECO:0000313" key="5">
    <source>
        <dbReference type="Proteomes" id="UP000193920"/>
    </source>
</evidence>
<keyword evidence="5" id="KW-1185">Reference proteome</keyword>
<dbReference type="Proteomes" id="UP000193920">
    <property type="component" value="Unassembled WGS sequence"/>
</dbReference>
<dbReference type="PROSITE" id="PS50088">
    <property type="entry name" value="ANK_REPEAT"/>
    <property type="match status" value="1"/>
</dbReference>
<dbReference type="InterPro" id="IPR002110">
    <property type="entry name" value="Ankyrin_rpt"/>
</dbReference>
<evidence type="ECO:0000256" key="1">
    <source>
        <dbReference type="ARBA" id="ARBA00022737"/>
    </source>
</evidence>
<dbReference type="PANTHER" id="PTHR24126:SF14">
    <property type="entry name" value="ANK_REP_REGION DOMAIN-CONTAINING PROTEIN"/>
    <property type="match status" value="1"/>
</dbReference>
<name>A0A1Y2AE91_9FUNG</name>
<organism evidence="4 5">
    <name type="scientific">Neocallimastix californiae</name>
    <dbReference type="NCBI Taxonomy" id="1754190"/>
    <lineage>
        <taxon>Eukaryota</taxon>
        <taxon>Fungi</taxon>
        <taxon>Fungi incertae sedis</taxon>
        <taxon>Chytridiomycota</taxon>
        <taxon>Chytridiomycota incertae sedis</taxon>
        <taxon>Neocallimastigomycetes</taxon>
        <taxon>Neocallimastigales</taxon>
        <taxon>Neocallimastigaceae</taxon>
        <taxon>Neocallimastix</taxon>
    </lineage>
</organism>
<sequence length="331" mass="38977">MHYAEDHSIPLNINYKIFNETSLLWAIYYKNIDMVKLIMEYSNKVNKKLEINQVSINGLCPINLAISKNCVEIVELILKYVNENEMKLIINEKDKEEFDFFLMKNDIKNFIKEKYYEYDEYNYENDNKNLDLDLINACKNNCIEEVKNLITRGAKTNISNSTGNSPLNILCKLKSDNSLEIIEYLIENGADINYKDKNDMSLILTACYFNKLSIIKYLITNNKADINTKNNNNDTLLIISVYFNNEKIIKYLIENKADFHLKNKNGYNVRTIVRNLKLEKIEKYFEKLDYLKIKNESLNDFKNNNNDRDDNNSDSDSIISSKLLIILRKKY</sequence>
<dbReference type="AlphaFoldDB" id="A0A1Y2AE91"/>
<keyword evidence="1" id="KW-0677">Repeat</keyword>
<feature type="repeat" description="ANK" evidence="3">
    <location>
        <begin position="162"/>
        <end position="197"/>
    </location>
</feature>
<dbReference type="PROSITE" id="PS50297">
    <property type="entry name" value="ANK_REP_REGION"/>
    <property type="match status" value="1"/>
</dbReference>
<dbReference type="InterPro" id="IPR036770">
    <property type="entry name" value="Ankyrin_rpt-contain_sf"/>
</dbReference>
<protein>
    <submittedName>
        <fullName evidence="4">Ankyrin</fullName>
    </submittedName>
</protein>
<evidence type="ECO:0000313" key="4">
    <source>
        <dbReference type="EMBL" id="ORY20255.1"/>
    </source>
</evidence>
<gene>
    <name evidence="4" type="ORF">LY90DRAFT_516936</name>
</gene>
<comment type="caution">
    <text evidence="4">The sequence shown here is derived from an EMBL/GenBank/DDBJ whole genome shotgun (WGS) entry which is preliminary data.</text>
</comment>
<dbReference type="SUPFAM" id="SSF48403">
    <property type="entry name" value="Ankyrin repeat"/>
    <property type="match status" value="1"/>
</dbReference>
<keyword evidence="2 3" id="KW-0040">ANK repeat</keyword>
<dbReference type="Gene3D" id="1.25.40.20">
    <property type="entry name" value="Ankyrin repeat-containing domain"/>
    <property type="match status" value="2"/>
</dbReference>
<dbReference type="PANTHER" id="PTHR24126">
    <property type="entry name" value="ANKYRIN REPEAT, PH AND SEC7 DOMAIN CONTAINING PROTEIN SECG-RELATED"/>
    <property type="match status" value="1"/>
</dbReference>
<dbReference type="SMART" id="SM00248">
    <property type="entry name" value="ANK"/>
    <property type="match status" value="6"/>
</dbReference>
<dbReference type="Pfam" id="PF12796">
    <property type="entry name" value="Ank_2"/>
    <property type="match status" value="2"/>
</dbReference>